<protein>
    <submittedName>
        <fullName evidence="3">Uncharacterized protein</fullName>
    </submittedName>
</protein>
<organism evidence="3 4">
    <name type="scientific">Apolygus lucorum</name>
    <name type="common">Small green plant bug</name>
    <name type="synonym">Lygocoris lucorum</name>
    <dbReference type="NCBI Taxonomy" id="248454"/>
    <lineage>
        <taxon>Eukaryota</taxon>
        <taxon>Metazoa</taxon>
        <taxon>Ecdysozoa</taxon>
        <taxon>Arthropoda</taxon>
        <taxon>Hexapoda</taxon>
        <taxon>Insecta</taxon>
        <taxon>Pterygota</taxon>
        <taxon>Neoptera</taxon>
        <taxon>Paraneoptera</taxon>
        <taxon>Hemiptera</taxon>
        <taxon>Heteroptera</taxon>
        <taxon>Panheteroptera</taxon>
        <taxon>Cimicomorpha</taxon>
        <taxon>Miridae</taxon>
        <taxon>Mirini</taxon>
        <taxon>Apolygus</taxon>
    </lineage>
</organism>
<comment type="caution">
    <text evidence="3">The sequence shown here is derived from an EMBL/GenBank/DDBJ whole genome shotgun (WGS) entry which is preliminary data.</text>
</comment>
<proteinExistence type="predicted"/>
<evidence type="ECO:0000313" key="4">
    <source>
        <dbReference type="Proteomes" id="UP000466442"/>
    </source>
</evidence>
<feature type="compositionally biased region" description="Basic and acidic residues" evidence="1">
    <location>
        <begin position="180"/>
        <end position="195"/>
    </location>
</feature>
<feature type="region of interest" description="Disordered" evidence="1">
    <location>
        <begin position="50"/>
        <end position="212"/>
    </location>
</feature>
<keyword evidence="4" id="KW-1185">Reference proteome</keyword>
<dbReference type="Proteomes" id="UP000466442">
    <property type="component" value="Unassembled WGS sequence"/>
</dbReference>
<feature type="chain" id="PRO_5043904785" evidence="2">
    <location>
        <begin position="23"/>
        <end position="212"/>
    </location>
</feature>
<sequence>MKVALSLLSAFAVASFASVVSSEDGTADRRFGWWRPYGYGWRPYYKPSWCHDQGAPQVEETVDEGPEPPPPQATAPVGEHKLPPVKENTVSTVHGEQSPSQQLPAGLQDPSKERPQQSHQQTPATQQNPTVQLNSAEDQQVDPIPSPQQSESQDTPEIPNGSSSAESESESDVETIELAFRQDSREKLHQPHSGEYEYGSDESVELALRTRV</sequence>
<feature type="compositionally biased region" description="Polar residues" evidence="1">
    <location>
        <begin position="88"/>
        <end position="103"/>
    </location>
</feature>
<dbReference type="EMBL" id="WIXP02000013">
    <property type="protein sequence ID" value="KAF6200603.1"/>
    <property type="molecule type" value="Genomic_DNA"/>
</dbReference>
<evidence type="ECO:0000256" key="2">
    <source>
        <dbReference type="SAM" id="SignalP"/>
    </source>
</evidence>
<accession>A0A6A4J5T3</accession>
<feature type="compositionally biased region" description="Low complexity" evidence="1">
    <location>
        <begin position="117"/>
        <end position="127"/>
    </location>
</feature>
<evidence type="ECO:0000313" key="3">
    <source>
        <dbReference type="EMBL" id="KAF6200603.1"/>
    </source>
</evidence>
<dbReference type="AlphaFoldDB" id="A0A6A4J5T3"/>
<name>A0A6A4J5T3_APOLU</name>
<keyword evidence="2" id="KW-0732">Signal</keyword>
<evidence type="ECO:0000256" key="1">
    <source>
        <dbReference type="SAM" id="MobiDB-lite"/>
    </source>
</evidence>
<feature type="compositionally biased region" description="Polar residues" evidence="1">
    <location>
        <begin position="128"/>
        <end position="138"/>
    </location>
</feature>
<gene>
    <name evidence="3" type="ORF">GE061_005046</name>
</gene>
<feature type="signal peptide" evidence="2">
    <location>
        <begin position="1"/>
        <end position="22"/>
    </location>
</feature>
<reference evidence="3" key="1">
    <citation type="journal article" date="2021" name="Mol. Ecol. Resour.">
        <title>Apolygus lucorum genome provides insights into omnivorousness and mesophyll feeding.</title>
        <authorList>
            <person name="Liu Y."/>
            <person name="Liu H."/>
            <person name="Wang H."/>
            <person name="Huang T."/>
            <person name="Liu B."/>
            <person name="Yang B."/>
            <person name="Yin L."/>
            <person name="Li B."/>
            <person name="Zhang Y."/>
            <person name="Zhang S."/>
            <person name="Jiang F."/>
            <person name="Zhang X."/>
            <person name="Ren Y."/>
            <person name="Wang B."/>
            <person name="Wang S."/>
            <person name="Lu Y."/>
            <person name="Wu K."/>
            <person name="Fan W."/>
            <person name="Wang G."/>
        </authorList>
    </citation>
    <scope>NUCLEOTIDE SEQUENCE</scope>
    <source>
        <strain evidence="3">12Hb</strain>
    </source>
</reference>